<dbReference type="EMBL" id="BEGY01000002">
    <property type="protein sequence ID" value="GAX73176.1"/>
    <property type="molecule type" value="Genomic_DNA"/>
</dbReference>
<name>A0A250WR54_9CHLO</name>
<feature type="region of interest" description="Disordered" evidence="1">
    <location>
        <begin position="433"/>
        <end position="459"/>
    </location>
</feature>
<protein>
    <submittedName>
        <fullName evidence="2">Uncharacterized protein</fullName>
    </submittedName>
</protein>
<accession>A0A250WR54</accession>
<dbReference type="Proteomes" id="UP000232323">
    <property type="component" value="Unassembled WGS sequence"/>
</dbReference>
<dbReference type="AlphaFoldDB" id="A0A250WR54"/>
<keyword evidence="3" id="KW-1185">Reference proteome</keyword>
<organism evidence="2 3">
    <name type="scientific">Chlamydomonas eustigma</name>
    <dbReference type="NCBI Taxonomy" id="1157962"/>
    <lineage>
        <taxon>Eukaryota</taxon>
        <taxon>Viridiplantae</taxon>
        <taxon>Chlorophyta</taxon>
        <taxon>core chlorophytes</taxon>
        <taxon>Chlorophyceae</taxon>
        <taxon>CS clade</taxon>
        <taxon>Chlamydomonadales</taxon>
        <taxon>Chlamydomonadaceae</taxon>
        <taxon>Chlamydomonas</taxon>
    </lineage>
</organism>
<comment type="caution">
    <text evidence="2">The sequence shown here is derived from an EMBL/GenBank/DDBJ whole genome shotgun (WGS) entry which is preliminary data.</text>
</comment>
<feature type="compositionally biased region" description="Basic and acidic residues" evidence="1">
    <location>
        <begin position="1"/>
        <end position="10"/>
    </location>
</feature>
<dbReference type="OrthoDB" id="568312at2759"/>
<sequence>MLLSNPEDKLTRKRDRNRPSGTGRVTKRRDFELCSKWTNVVTDGRSMQHMAPPRVNDMFEEMTSGATNRSSFCNDVAFNASIIPTEPGRHRILINRRKGSGRSTHLRSFNLQLCLPVASIIETRDPELTASVCMISHSSPAATAALSSSSSYQPSRIHSITSKVQSLGLNSLRNTPAPSRSALLARTPGYTFTPMEGVPEKPLTVKKLPFLLRHQPLSASSDNFNCTPMEGIPERMLPLLHTSSRLARLARLPVWGPSLLCTSAADKPTSVHQGHQAEVLASRAAQPGAGTQFDDMASAGAEEEEELMMHRADDQVLRSEPASPVENDCPHNDREQIPEAEPLHVQGIPQSQPVTPYGPSITLQHGHEVEVQTGLSLQDGIVMEPCGAHGRENEAGPSHVSDMHPTYVETCLHPKEPSSLLSSELDDAPITSGIAEPVRARRQAGERENTRNKRRKSLAGDGLALDLVDGRRKSTRGHQRPLEYWRNEHKIFGRDHKTLPTVVRVETRTPNPLWPLTDKATKMKRRARTKN</sequence>
<gene>
    <name evidence="2" type="ORF">CEUSTIGMA_g629.t1</name>
</gene>
<reference evidence="2 3" key="1">
    <citation type="submission" date="2017-08" db="EMBL/GenBank/DDBJ databases">
        <title>Acidophilic green algal genome provides insights into adaptation to an acidic environment.</title>
        <authorList>
            <person name="Hirooka S."/>
            <person name="Hirose Y."/>
            <person name="Kanesaki Y."/>
            <person name="Higuchi S."/>
            <person name="Fujiwara T."/>
            <person name="Onuma R."/>
            <person name="Era A."/>
            <person name="Ohbayashi R."/>
            <person name="Uzuka A."/>
            <person name="Nozaki H."/>
            <person name="Yoshikawa H."/>
            <person name="Miyagishima S.Y."/>
        </authorList>
    </citation>
    <scope>NUCLEOTIDE SEQUENCE [LARGE SCALE GENOMIC DNA]</scope>
    <source>
        <strain evidence="2 3">NIES-2499</strain>
    </source>
</reference>
<evidence type="ECO:0000256" key="1">
    <source>
        <dbReference type="SAM" id="MobiDB-lite"/>
    </source>
</evidence>
<proteinExistence type="predicted"/>
<feature type="region of interest" description="Disordered" evidence="1">
    <location>
        <begin position="1"/>
        <end position="25"/>
    </location>
</feature>
<evidence type="ECO:0000313" key="3">
    <source>
        <dbReference type="Proteomes" id="UP000232323"/>
    </source>
</evidence>
<evidence type="ECO:0000313" key="2">
    <source>
        <dbReference type="EMBL" id="GAX73176.1"/>
    </source>
</evidence>